<reference evidence="2" key="1">
    <citation type="submission" date="2020-07" db="EMBL/GenBank/DDBJ databases">
        <title>Complete genome sequencing of Clostridia bacterium strain 12CBH8.</title>
        <authorList>
            <person name="Sakamoto M."/>
            <person name="Murakami T."/>
            <person name="Mori H."/>
        </authorList>
    </citation>
    <scope>NUCLEOTIDE SEQUENCE [LARGE SCALE GENOMIC DNA]</scope>
    <source>
        <strain evidence="2">12CBH8</strain>
    </source>
</reference>
<dbReference type="AlphaFoldDB" id="A0A7I8D4M1"/>
<dbReference type="Proteomes" id="UP000593890">
    <property type="component" value="Chromosome"/>
</dbReference>
<protein>
    <submittedName>
        <fullName evidence="1">Uncharacterized protein</fullName>
    </submittedName>
</protein>
<name>A0A7I8D4M1_9FIRM</name>
<dbReference type="EMBL" id="AP023321">
    <property type="protein sequence ID" value="BCI60439.1"/>
    <property type="molecule type" value="Genomic_DNA"/>
</dbReference>
<keyword evidence="2" id="KW-1185">Reference proteome</keyword>
<sequence>MNNKKKLSPLEYRQVQKFIDKMCRHYGKNLDQEECQSESWCAYWEARTFYPQYQGCCDFWTYAFLKIKNKLDLIRQTRNQRISGESPFSLNPMVADTQKEAVEIVLFPIQGDFTNGVMLWDYAYRLGWIKHQIMRRLSLRETDEEIMQSLHLNLYEYYRIKQELRQDLQKYLEIS</sequence>
<accession>A0A7I8D4M1</accession>
<dbReference type="RefSeq" id="WP_215533731.1">
    <property type="nucleotide sequence ID" value="NZ_AP023321.1"/>
</dbReference>
<proteinExistence type="predicted"/>
<dbReference type="KEGG" id="sman:C12CBH8_10780"/>
<organism evidence="1 2">
    <name type="scientific">Solibaculum mannosilyticum</name>
    <dbReference type="NCBI Taxonomy" id="2780922"/>
    <lineage>
        <taxon>Bacteria</taxon>
        <taxon>Bacillati</taxon>
        <taxon>Bacillota</taxon>
        <taxon>Clostridia</taxon>
        <taxon>Eubacteriales</taxon>
        <taxon>Oscillospiraceae</taxon>
        <taxon>Solibaculum</taxon>
    </lineage>
</organism>
<evidence type="ECO:0000313" key="1">
    <source>
        <dbReference type="EMBL" id="BCI60439.1"/>
    </source>
</evidence>
<gene>
    <name evidence="1" type="ORF">C12CBH8_10780</name>
</gene>
<evidence type="ECO:0000313" key="2">
    <source>
        <dbReference type="Proteomes" id="UP000593890"/>
    </source>
</evidence>